<dbReference type="Proteomes" id="UP000007267">
    <property type="component" value="Unassembled WGS sequence"/>
</dbReference>
<dbReference type="GO" id="GO:0005525">
    <property type="term" value="F:GTP binding"/>
    <property type="evidence" value="ECO:0007669"/>
    <property type="project" value="UniProtKB-KW"/>
</dbReference>
<dbReference type="Ensembl" id="ENSPSIT00000005757.1">
    <property type="protein sequence ID" value="ENSPSIP00000005724.1"/>
    <property type="gene ID" value="ENSPSIG00000005330.1"/>
</dbReference>
<name>K7FCG4_PELSI</name>
<dbReference type="Gene3D" id="3.40.50.300">
    <property type="entry name" value="P-loop containing nucleotide triphosphate hydrolases"/>
    <property type="match status" value="1"/>
</dbReference>
<dbReference type="STRING" id="13735.ENSPSIP00000005724"/>
<dbReference type="PANTHER" id="PTHR10903">
    <property type="entry name" value="GTPASE, IMAP FAMILY MEMBER-RELATED"/>
    <property type="match status" value="1"/>
</dbReference>
<keyword evidence="6" id="KW-1185">Reference proteome</keyword>
<accession>K7FCG4</accession>
<dbReference type="InterPro" id="IPR006703">
    <property type="entry name" value="G_AIG1"/>
</dbReference>
<reference evidence="6" key="2">
    <citation type="journal article" date="2013" name="Nat. Genet.">
        <title>The draft genomes of soft-shell turtle and green sea turtle yield insights into the development and evolution of the turtle-specific body plan.</title>
        <authorList>
            <person name="Wang Z."/>
            <person name="Pascual-Anaya J."/>
            <person name="Zadissa A."/>
            <person name="Li W."/>
            <person name="Niimura Y."/>
            <person name="Huang Z."/>
            <person name="Li C."/>
            <person name="White S."/>
            <person name="Xiong Z."/>
            <person name="Fang D."/>
            <person name="Wang B."/>
            <person name="Ming Y."/>
            <person name="Chen Y."/>
            <person name="Zheng Y."/>
            <person name="Kuraku S."/>
            <person name="Pignatelli M."/>
            <person name="Herrero J."/>
            <person name="Beal K."/>
            <person name="Nozawa M."/>
            <person name="Li Q."/>
            <person name="Wang J."/>
            <person name="Zhang H."/>
            <person name="Yu L."/>
            <person name="Shigenobu S."/>
            <person name="Wang J."/>
            <person name="Liu J."/>
            <person name="Flicek P."/>
            <person name="Searle S."/>
            <person name="Wang J."/>
            <person name="Kuratani S."/>
            <person name="Yin Y."/>
            <person name="Aken B."/>
            <person name="Zhang G."/>
            <person name="Irie N."/>
        </authorList>
    </citation>
    <scope>NUCLEOTIDE SEQUENCE [LARGE SCALE GENOMIC DNA]</scope>
    <source>
        <strain evidence="6">Daiwa-1</strain>
    </source>
</reference>
<dbReference type="CDD" id="cd01852">
    <property type="entry name" value="AIG1"/>
    <property type="match status" value="1"/>
</dbReference>
<evidence type="ECO:0000313" key="6">
    <source>
        <dbReference type="Proteomes" id="UP000007267"/>
    </source>
</evidence>
<evidence type="ECO:0000256" key="2">
    <source>
        <dbReference type="ARBA" id="ARBA00022741"/>
    </source>
</evidence>
<keyword evidence="3" id="KW-0342">GTP-binding</keyword>
<dbReference type="EMBL" id="AGCU01119105">
    <property type="status" value="NOT_ANNOTATED_CDS"/>
    <property type="molecule type" value="Genomic_DNA"/>
</dbReference>
<proteinExistence type="inferred from homology"/>
<evidence type="ECO:0000313" key="5">
    <source>
        <dbReference type="Ensembl" id="ENSPSIP00000005724.1"/>
    </source>
</evidence>
<dbReference type="InterPro" id="IPR027417">
    <property type="entry name" value="P-loop_NTPase"/>
</dbReference>
<dbReference type="AlphaFoldDB" id="K7FCG4"/>
<comment type="similarity">
    <text evidence="1">Belongs to the TRAFAC class TrmE-Era-EngA-EngB-Septin-like GTPase superfamily. AIG1/Toc34/Toc159-like paraseptin GTPase family. IAN subfamily.</text>
</comment>
<reference evidence="5" key="3">
    <citation type="submission" date="2025-08" db="UniProtKB">
        <authorList>
            <consortium name="Ensembl"/>
        </authorList>
    </citation>
    <scope>IDENTIFICATION</scope>
</reference>
<dbReference type="PANTHER" id="PTHR10903:SF73">
    <property type="entry name" value="GTPASE IMAP FAMILY MEMBER 8"/>
    <property type="match status" value="1"/>
</dbReference>
<dbReference type="Pfam" id="PF04548">
    <property type="entry name" value="AIG1"/>
    <property type="match status" value="1"/>
</dbReference>
<evidence type="ECO:0000256" key="1">
    <source>
        <dbReference type="ARBA" id="ARBA00008535"/>
    </source>
</evidence>
<reference evidence="5" key="4">
    <citation type="submission" date="2025-09" db="UniProtKB">
        <authorList>
            <consortium name="Ensembl"/>
        </authorList>
    </citation>
    <scope>IDENTIFICATION</scope>
</reference>
<protein>
    <recommendedName>
        <fullName evidence="4">AIG1-type G domain-containing protein</fullName>
    </recommendedName>
</protein>
<dbReference type="HOGENOM" id="CLU_010468_1_1_1"/>
<dbReference type="InterPro" id="IPR045058">
    <property type="entry name" value="GIMA/IAN/Toc"/>
</dbReference>
<evidence type="ECO:0000259" key="4">
    <source>
        <dbReference type="PROSITE" id="PS51720"/>
    </source>
</evidence>
<dbReference type="OMA" id="CGGQVCA"/>
<dbReference type="GeneTree" id="ENSGT00940000161272"/>
<dbReference type="eggNOG" id="ENOG502SN36">
    <property type="taxonomic scope" value="Eukaryota"/>
</dbReference>
<evidence type="ECO:0000256" key="3">
    <source>
        <dbReference type="ARBA" id="ARBA00023134"/>
    </source>
</evidence>
<reference evidence="6" key="1">
    <citation type="submission" date="2011-10" db="EMBL/GenBank/DDBJ databases">
        <authorList>
            <consortium name="Soft-shell Turtle Genome Consortium"/>
        </authorList>
    </citation>
    <scope>NUCLEOTIDE SEQUENCE [LARGE SCALE GENOMIC DNA]</scope>
    <source>
        <strain evidence="6">Daiwa-1</strain>
    </source>
</reference>
<sequence length="218" mass="24007">MGTRAFLSYNATGAQGSSQDTWKFILVGKAGAGKSATGNTLLGKKEFASRLGARPVTQACRAGSMRWSGREVLVIDTPDFFCPAARDMEACRELNRCIVLSTPGPHALVLVTQLGRYTAEDKEAVKRVREIFGDGAMRHMVVLFTRKEDLAVDSLHDYVRLSDNKDLKGLIAACGDRYCAFNNRATEVERGQQVKELMGIAENMVQENGGRCYTNELY</sequence>
<dbReference type="PROSITE" id="PS51720">
    <property type="entry name" value="G_AIG1"/>
    <property type="match status" value="1"/>
</dbReference>
<feature type="domain" description="AIG1-type G" evidence="4">
    <location>
        <begin position="19"/>
        <end position="218"/>
    </location>
</feature>
<dbReference type="SUPFAM" id="SSF52540">
    <property type="entry name" value="P-loop containing nucleoside triphosphate hydrolases"/>
    <property type="match status" value="1"/>
</dbReference>
<keyword evidence="2" id="KW-0547">Nucleotide-binding</keyword>
<organism evidence="5 6">
    <name type="scientific">Pelodiscus sinensis</name>
    <name type="common">Chinese softshell turtle</name>
    <name type="synonym">Trionyx sinensis</name>
    <dbReference type="NCBI Taxonomy" id="13735"/>
    <lineage>
        <taxon>Eukaryota</taxon>
        <taxon>Metazoa</taxon>
        <taxon>Chordata</taxon>
        <taxon>Craniata</taxon>
        <taxon>Vertebrata</taxon>
        <taxon>Euteleostomi</taxon>
        <taxon>Archelosauria</taxon>
        <taxon>Testudinata</taxon>
        <taxon>Testudines</taxon>
        <taxon>Cryptodira</taxon>
        <taxon>Trionychia</taxon>
        <taxon>Trionychidae</taxon>
        <taxon>Pelodiscus</taxon>
    </lineage>
</organism>